<feature type="domain" description="STAS" evidence="1">
    <location>
        <begin position="19"/>
        <end position="109"/>
    </location>
</feature>
<proteinExistence type="predicted"/>
<dbReference type="Proteomes" id="UP000445000">
    <property type="component" value="Unassembled WGS sequence"/>
</dbReference>
<evidence type="ECO:0000313" key="3">
    <source>
        <dbReference type="Proteomes" id="UP000445000"/>
    </source>
</evidence>
<dbReference type="PROSITE" id="PS50801">
    <property type="entry name" value="STAS"/>
    <property type="match status" value="1"/>
</dbReference>
<dbReference type="InterPro" id="IPR052746">
    <property type="entry name" value="MlaB_ABC_Transporter"/>
</dbReference>
<dbReference type="Gene3D" id="3.30.750.24">
    <property type="entry name" value="STAS domain"/>
    <property type="match status" value="1"/>
</dbReference>
<dbReference type="InterPro" id="IPR036513">
    <property type="entry name" value="STAS_dom_sf"/>
</dbReference>
<name>A0A829YKQ1_9GAMM</name>
<gene>
    <name evidence="2" type="primary">rsbV</name>
    <name evidence="2" type="ORF">GCM10011487_53480</name>
</gene>
<dbReference type="InterPro" id="IPR058548">
    <property type="entry name" value="MlaB-like_STAS"/>
</dbReference>
<protein>
    <submittedName>
        <fullName evidence="2">Anti-sigma factor antagonist</fullName>
    </submittedName>
</protein>
<evidence type="ECO:0000313" key="2">
    <source>
        <dbReference type="EMBL" id="GFE83348.1"/>
    </source>
</evidence>
<dbReference type="InterPro" id="IPR002645">
    <property type="entry name" value="STAS_dom"/>
</dbReference>
<dbReference type="PANTHER" id="PTHR35849:SF2">
    <property type="entry name" value="BLR2341 PROTEIN"/>
    <property type="match status" value="1"/>
</dbReference>
<dbReference type="Pfam" id="PF13466">
    <property type="entry name" value="STAS_2"/>
    <property type="match status" value="1"/>
</dbReference>
<organism evidence="2 3">
    <name type="scientific">Steroidobacter agaridevorans</name>
    <dbReference type="NCBI Taxonomy" id="2695856"/>
    <lineage>
        <taxon>Bacteria</taxon>
        <taxon>Pseudomonadati</taxon>
        <taxon>Pseudomonadota</taxon>
        <taxon>Gammaproteobacteria</taxon>
        <taxon>Steroidobacterales</taxon>
        <taxon>Steroidobacteraceae</taxon>
        <taxon>Steroidobacter</taxon>
    </lineage>
</organism>
<dbReference type="AlphaFoldDB" id="A0A829YKQ1"/>
<keyword evidence="3" id="KW-1185">Reference proteome</keyword>
<evidence type="ECO:0000259" key="1">
    <source>
        <dbReference type="PROSITE" id="PS50801"/>
    </source>
</evidence>
<reference evidence="3" key="1">
    <citation type="submission" date="2020-01" db="EMBL/GenBank/DDBJ databases">
        <title>'Steroidobacter agaridevorans' sp. nov., agar-degrading bacteria isolated from rhizosphere soils.</title>
        <authorList>
            <person name="Ikenaga M."/>
            <person name="Kataoka M."/>
            <person name="Murouchi A."/>
            <person name="Katsuragi S."/>
            <person name="Sakai M."/>
        </authorList>
    </citation>
    <scope>NUCLEOTIDE SEQUENCE [LARGE SCALE GENOMIC DNA]</scope>
    <source>
        <strain evidence="3">YU21-B</strain>
    </source>
</reference>
<comment type="caution">
    <text evidence="2">The sequence shown here is derived from an EMBL/GenBank/DDBJ whole genome shotgun (WGS) entry which is preliminary data.</text>
</comment>
<accession>A0A829YKQ1</accession>
<sequence length="109" mass="11965">MEPKDYTMDLDQKLSMGELRVDGEMTIYRANEVAQTLFASVRAHAGDVKLDLSEVSEFDTAGLQLVLMARRIVEANGHRLDLVRPSQCVAEVLDLCNVALTTDPTQAAA</sequence>
<dbReference type="PANTHER" id="PTHR35849">
    <property type="entry name" value="BLR2341 PROTEIN"/>
    <property type="match status" value="1"/>
</dbReference>
<dbReference type="SUPFAM" id="SSF52091">
    <property type="entry name" value="SpoIIaa-like"/>
    <property type="match status" value="1"/>
</dbReference>
<dbReference type="CDD" id="cd07043">
    <property type="entry name" value="STAS_anti-anti-sigma_factors"/>
    <property type="match status" value="1"/>
</dbReference>
<dbReference type="EMBL" id="BLJN01000006">
    <property type="protein sequence ID" value="GFE83348.1"/>
    <property type="molecule type" value="Genomic_DNA"/>
</dbReference>